<evidence type="ECO:0000256" key="1">
    <source>
        <dbReference type="SAM" id="MobiDB-lite"/>
    </source>
</evidence>
<feature type="signal peptide" evidence="2">
    <location>
        <begin position="1"/>
        <end position="25"/>
    </location>
</feature>
<dbReference type="Proteomes" id="UP001054252">
    <property type="component" value="Unassembled WGS sequence"/>
</dbReference>
<feature type="region of interest" description="Disordered" evidence="1">
    <location>
        <begin position="66"/>
        <end position="88"/>
    </location>
</feature>
<reference evidence="3 4" key="1">
    <citation type="journal article" date="2021" name="Commun. Biol.">
        <title>The genome of Shorea leprosula (Dipterocarpaceae) highlights the ecological relevance of drought in aseasonal tropical rainforests.</title>
        <authorList>
            <person name="Ng K.K.S."/>
            <person name="Kobayashi M.J."/>
            <person name="Fawcett J.A."/>
            <person name="Hatakeyama M."/>
            <person name="Paape T."/>
            <person name="Ng C.H."/>
            <person name="Ang C.C."/>
            <person name="Tnah L.H."/>
            <person name="Lee C.T."/>
            <person name="Nishiyama T."/>
            <person name="Sese J."/>
            <person name="O'Brien M.J."/>
            <person name="Copetti D."/>
            <person name="Mohd Noor M.I."/>
            <person name="Ong R.C."/>
            <person name="Putra M."/>
            <person name="Sireger I.Z."/>
            <person name="Indrioko S."/>
            <person name="Kosugi Y."/>
            <person name="Izuno A."/>
            <person name="Isagi Y."/>
            <person name="Lee S.L."/>
            <person name="Shimizu K.K."/>
        </authorList>
    </citation>
    <scope>NUCLEOTIDE SEQUENCE [LARGE SCALE GENOMIC DNA]</scope>
    <source>
        <strain evidence="3">214</strain>
    </source>
</reference>
<evidence type="ECO:0000313" key="3">
    <source>
        <dbReference type="EMBL" id="GKU96009.1"/>
    </source>
</evidence>
<comment type="caution">
    <text evidence="3">The sequence shown here is derived from an EMBL/GenBank/DDBJ whole genome shotgun (WGS) entry which is preliminary data.</text>
</comment>
<evidence type="ECO:0000313" key="4">
    <source>
        <dbReference type="Proteomes" id="UP001054252"/>
    </source>
</evidence>
<gene>
    <name evidence="3" type="ORF">SLEP1_g9292</name>
</gene>
<keyword evidence="2" id="KW-0732">Signal</keyword>
<dbReference type="AlphaFoldDB" id="A0AAV5IFP3"/>
<organism evidence="3 4">
    <name type="scientific">Rubroshorea leprosula</name>
    <dbReference type="NCBI Taxonomy" id="152421"/>
    <lineage>
        <taxon>Eukaryota</taxon>
        <taxon>Viridiplantae</taxon>
        <taxon>Streptophyta</taxon>
        <taxon>Embryophyta</taxon>
        <taxon>Tracheophyta</taxon>
        <taxon>Spermatophyta</taxon>
        <taxon>Magnoliopsida</taxon>
        <taxon>eudicotyledons</taxon>
        <taxon>Gunneridae</taxon>
        <taxon>Pentapetalae</taxon>
        <taxon>rosids</taxon>
        <taxon>malvids</taxon>
        <taxon>Malvales</taxon>
        <taxon>Dipterocarpaceae</taxon>
        <taxon>Rubroshorea</taxon>
    </lineage>
</organism>
<feature type="chain" id="PRO_5043955196" evidence="2">
    <location>
        <begin position="26"/>
        <end position="88"/>
    </location>
</feature>
<sequence>MAHRVFLLSLFMILLLQQHSQLVAASRSLMLHPPAIPRASLMGKPVSPPAIDFDWFSKNHYRTLQEDAFRPTSPGRSPGMGHQQPPGY</sequence>
<evidence type="ECO:0000256" key="2">
    <source>
        <dbReference type="SAM" id="SignalP"/>
    </source>
</evidence>
<dbReference type="EMBL" id="BPVZ01000009">
    <property type="protein sequence ID" value="GKU96009.1"/>
    <property type="molecule type" value="Genomic_DNA"/>
</dbReference>
<accession>A0AAV5IFP3</accession>
<keyword evidence="4" id="KW-1185">Reference proteome</keyword>
<proteinExistence type="predicted"/>
<name>A0AAV5IFP3_9ROSI</name>
<protein>
    <submittedName>
        <fullName evidence="3">Uncharacterized protein</fullName>
    </submittedName>
</protein>